<evidence type="ECO:0008006" key="6">
    <source>
        <dbReference type="Google" id="ProtNLM"/>
    </source>
</evidence>
<evidence type="ECO:0000313" key="5">
    <source>
        <dbReference type="Proteomes" id="UP000307790"/>
    </source>
</evidence>
<accession>A0A5R9II55</accession>
<organism evidence="4 5">
    <name type="scientific">Thalassotalea litorea</name>
    <dbReference type="NCBI Taxonomy" id="2020715"/>
    <lineage>
        <taxon>Bacteria</taxon>
        <taxon>Pseudomonadati</taxon>
        <taxon>Pseudomonadota</taxon>
        <taxon>Gammaproteobacteria</taxon>
        <taxon>Alteromonadales</taxon>
        <taxon>Colwelliaceae</taxon>
        <taxon>Thalassotalea</taxon>
    </lineage>
</organism>
<gene>
    <name evidence="4" type="ORF">FE810_11660</name>
</gene>
<dbReference type="Gene3D" id="4.10.1080.10">
    <property type="entry name" value="TSP type-3 repeat"/>
    <property type="match status" value="3"/>
</dbReference>
<keyword evidence="2" id="KW-0106">Calcium</keyword>
<dbReference type="InterPro" id="IPR003367">
    <property type="entry name" value="Thrombospondin_3-like_rpt"/>
</dbReference>
<feature type="signal peptide" evidence="3">
    <location>
        <begin position="1"/>
        <end position="21"/>
    </location>
</feature>
<dbReference type="Pfam" id="PF02412">
    <property type="entry name" value="TSP_3"/>
    <property type="match status" value="5"/>
</dbReference>
<dbReference type="OrthoDB" id="6197493at2"/>
<keyword evidence="1 3" id="KW-0732">Signal</keyword>
<dbReference type="InterPro" id="IPR011044">
    <property type="entry name" value="Quino_amine_DH_bsu"/>
</dbReference>
<evidence type="ECO:0000256" key="3">
    <source>
        <dbReference type="SAM" id="SignalP"/>
    </source>
</evidence>
<evidence type="ECO:0000256" key="1">
    <source>
        <dbReference type="ARBA" id="ARBA00022729"/>
    </source>
</evidence>
<protein>
    <recommendedName>
        <fullName evidence="6">Thrombospondin type 3 repeat-containing protein</fullName>
    </recommendedName>
</protein>
<comment type="caution">
    <text evidence="4">The sequence shown here is derived from an EMBL/GenBank/DDBJ whole genome shotgun (WGS) entry which is preliminary data.</text>
</comment>
<dbReference type="GO" id="GO:0007155">
    <property type="term" value="P:cell adhesion"/>
    <property type="evidence" value="ECO:0007669"/>
    <property type="project" value="InterPro"/>
</dbReference>
<reference evidence="4 5" key="1">
    <citation type="submission" date="2019-05" db="EMBL/GenBank/DDBJ databases">
        <title>Genome sequences of Thalassotalea litorea 1K03283.</title>
        <authorList>
            <person name="Zhang D."/>
        </authorList>
    </citation>
    <scope>NUCLEOTIDE SEQUENCE [LARGE SCALE GENOMIC DNA]</scope>
    <source>
        <strain evidence="4 5">MCCC 1K03283</strain>
    </source>
</reference>
<dbReference type="Proteomes" id="UP000307790">
    <property type="component" value="Unassembled WGS sequence"/>
</dbReference>
<dbReference type="InterPro" id="IPR011047">
    <property type="entry name" value="Quinoprotein_ADH-like_sf"/>
</dbReference>
<dbReference type="AlphaFoldDB" id="A0A5R9II55"/>
<dbReference type="GO" id="GO:0005509">
    <property type="term" value="F:calcium ion binding"/>
    <property type="evidence" value="ECO:0007669"/>
    <property type="project" value="InterPro"/>
</dbReference>
<dbReference type="SUPFAM" id="SSF50969">
    <property type="entry name" value="YVTN repeat-like/Quinoprotein amine dehydrogenase"/>
    <property type="match status" value="1"/>
</dbReference>
<dbReference type="PANTHER" id="PTHR10199">
    <property type="entry name" value="THROMBOSPONDIN"/>
    <property type="match status" value="1"/>
</dbReference>
<evidence type="ECO:0000256" key="2">
    <source>
        <dbReference type="ARBA" id="ARBA00022837"/>
    </source>
</evidence>
<dbReference type="EMBL" id="VCBC01000011">
    <property type="protein sequence ID" value="TLU64259.1"/>
    <property type="molecule type" value="Genomic_DNA"/>
</dbReference>
<dbReference type="RefSeq" id="WP_138320242.1">
    <property type="nucleotide sequence ID" value="NZ_VCBC01000011.1"/>
</dbReference>
<dbReference type="InterPro" id="IPR028974">
    <property type="entry name" value="TSP_type-3_rpt"/>
</dbReference>
<feature type="chain" id="PRO_5024323141" description="Thrombospondin type 3 repeat-containing protein" evidence="3">
    <location>
        <begin position="22"/>
        <end position="1182"/>
    </location>
</feature>
<evidence type="ECO:0000313" key="4">
    <source>
        <dbReference type="EMBL" id="TLU64259.1"/>
    </source>
</evidence>
<keyword evidence="5" id="KW-1185">Reference proteome</keyword>
<dbReference type="SUPFAM" id="SSF50998">
    <property type="entry name" value="Quinoprotein alcohol dehydrogenase-like"/>
    <property type="match status" value="1"/>
</dbReference>
<sequence length="1182" mass="132332">MKNTWYIWVFLSVLTSFTATAAREAIKVQDKVVYTLYSAPNKITRYDIQQNKFLGELALAKVPTAFALDSTTIYVAYHRELYAIDIATGDASFIRNSTADIQKIAVTPSKVHFVENDNIVSIDKNDTTKVNQYSRWYRPRQLVYSSVKNAFYYRDSGVSPSDIHKIELDVNELPVSAMESPYHGDYPSASELYLNASENKIYDNSGTIYFTSDLTYAGSLSVNVDLLTFIEDNPVVANGNQLHLFSPTNIELGQVALDDNVYFIVGNESEVIAFIDSDGVTEVKAYDVSSFSLPKAGEPGDPHTSFIEPELYGDDGMDTIYMLDHESLTIYRWSLSEEDFLSSWALIDPPAWMTVSNSHQRLYLGYPTGKVTYFDLTNSSPEETHFTTLATGVRGLISAGNYLFAADGSGAWNTHYTFDQSGTIVSSDDWRNTSSTYLFNDNTNRVYHYRDGTSPNDLEWAGIAPETGLLDGHGDSPYHGGDLRVSRPLLNSYDKQLLLNGAGQLLDAISLNILNSLANDISDAVWHTQQLITLRAGTQNLQFWGSNYQLLSEANFKGAELLKMFGLGQDLALLTRKDGLLKVQHYNLNDMPDADSDGLHDLIDNCPADANMNQLDSDADSSGDVCDLDDDNDSIPDSDEIAFGLDPLDAADALLDMDNDGFNNLIEFLYRSDMNDASSIPSPISSLTEDFNDSWPLGFYNSIDSLNQPWILTYLDGSSQGVLMAVAPLHTENFNEVNLAGYFNAGVLHFDYKVVGDYDYRYDFNVLLNGEMIRGSRTSLENNWYRYQFTIPEGVQTLSFRISADTLWGHETQTNYYLDNFTFSPDSDDDGISDTVDNCPFIYNPWQNDNDGDGIGNECDSTPNTPDIDTDGDGFVDGLDNCPAIANPGQENLDGDEYGDVCDQDIDGDGIDNETEQGFHFLDERNPDDGRLDQDNDGVDNATEILNDRDPGAFDEYLTFNLMDYFPLGDITKTYVSSDATWTEIMTQGNRNNEFLVETNDGARWAIIMEEQCLYIEERPDVGESISEIELNNWCYLPRKLSQFQKFSVEMSLILYDESGSAVFTSPQTREFELINFGEMQWQGKTYEFITINVVNRFEHGDIHEYQMTLLKGVGQVSWAHDPDQLLQSIEVSRLNTSYLTPEANQESDKANKSDGGGGSTGTLPLLALATIFIFRSRRRFM</sequence>
<name>A0A5R9II55_9GAMM</name>
<dbReference type="SUPFAM" id="SSF103647">
    <property type="entry name" value="TSP type-3 repeat"/>
    <property type="match status" value="2"/>
</dbReference>
<proteinExistence type="predicted"/>